<dbReference type="InterPro" id="IPR010432">
    <property type="entry name" value="RDD"/>
</dbReference>
<comment type="caution">
    <text evidence="6">The sequence shown here is derived from an EMBL/GenBank/DDBJ whole genome shotgun (WGS) entry which is preliminary data.</text>
</comment>
<dbReference type="GO" id="GO:0016020">
    <property type="term" value="C:membrane"/>
    <property type="evidence" value="ECO:0007669"/>
    <property type="project" value="UniProtKB-SubCell"/>
</dbReference>
<evidence type="ECO:0000256" key="3">
    <source>
        <dbReference type="ARBA" id="ARBA00022989"/>
    </source>
</evidence>
<evidence type="ECO:0000256" key="2">
    <source>
        <dbReference type="ARBA" id="ARBA00022692"/>
    </source>
</evidence>
<evidence type="ECO:0000256" key="4">
    <source>
        <dbReference type="ARBA" id="ARBA00023136"/>
    </source>
</evidence>
<protein>
    <submittedName>
        <fullName evidence="6">RDD family protein</fullName>
    </submittedName>
</protein>
<sequence length="174" mass="18343">MHPLAQHRTLAHLTDCAGYLAVSAATIPLGVAIVTTTDLGRRPAFAHLISMVPPAIATVLAARAESGPLRATWGKRRQGLQVTGTDGSTLTVGRALGRNAAKIFVPWQLGHASAIGAAWEGFRKRDPLTWASTVTVYTLIGLYAWTGLRGSGRGVHDLLADSEVVAARATPFRG</sequence>
<evidence type="ECO:0000259" key="5">
    <source>
        <dbReference type="Pfam" id="PF06271"/>
    </source>
</evidence>
<dbReference type="Proteomes" id="UP000823823">
    <property type="component" value="Unassembled WGS sequence"/>
</dbReference>
<comment type="subcellular location">
    <subcellularLocation>
        <location evidence="1">Membrane</location>
        <topology evidence="1">Multi-pass membrane protein</topology>
    </subcellularLocation>
</comment>
<evidence type="ECO:0000256" key="1">
    <source>
        <dbReference type="ARBA" id="ARBA00004141"/>
    </source>
</evidence>
<feature type="domain" description="RDD" evidence="5">
    <location>
        <begin position="7"/>
        <end position="160"/>
    </location>
</feature>
<reference evidence="6" key="2">
    <citation type="submission" date="2021-04" db="EMBL/GenBank/DDBJ databases">
        <authorList>
            <person name="Gilroy R."/>
        </authorList>
    </citation>
    <scope>NUCLEOTIDE SEQUENCE</scope>
    <source>
        <strain evidence="6">ChiHjej13B12-24818</strain>
    </source>
</reference>
<evidence type="ECO:0000313" key="7">
    <source>
        <dbReference type="Proteomes" id="UP000823823"/>
    </source>
</evidence>
<keyword evidence="2" id="KW-0812">Transmembrane</keyword>
<dbReference type="Pfam" id="PF06271">
    <property type="entry name" value="RDD"/>
    <property type="match status" value="1"/>
</dbReference>
<keyword evidence="3" id="KW-1133">Transmembrane helix</keyword>
<evidence type="ECO:0000313" key="6">
    <source>
        <dbReference type="EMBL" id="HJB09627.1"/>
    </source>
</evidence>
<dbReference type="EMBL" id="DWZH01000029">
    <property type="protein sequence ID" value="HJB09627.1"/>
    <property type="molecule type" value="Genomic_DNA"/>
</dbReference>
<accession>A0A9D2LBK7</accession>
<organism evidence="6 7">
    <name type="scientific">Candidatus Brachybacterium merdavium</name>
    <dbReference type="NCBI Taxonomy" id="2838513"/>
    <lineage>
        <taxon>Bacteria</taxon>
        <taxon>Bacillati</taxon>
        <taxon>Actinomycetota</taxon>
        <taxon>Actinomycetes</taxon>
        <taxon>Micrococcales</taxon>
        <taxon>Dermabacteraceae</taxon>
        <taxon>Brachybacterium</taxon>
    </lineage>
</organism>
<proteinExistence type="predicted"/>
<reference evidence="6" key="1">
    <citation type="journal article" date="2021" name="PeerJ">
        <title>Extensive microbial diversity within the chicken gut microbiome revealed by metagenomics and culture.</title>
        <authorList>
            <person name="Gilroy R."/>
            <person name="Ravi A."/>
            <person name="Getino M."/>
            <person name="Pursley I."/>
            <person name="Horton D.L."/>
            <person name="Alikhan N.F."/>
            <person name="Baker D."/>
            <person name="Gharbi K."/>
            <person name="Hall N."/>
            <person name="Watson M."/>
            <person name="Adriaenssens E.M."/>
            <person name="Foster-Nyarko E."/>
            <person name="Jarju S."/>
            <person name="Secka A."/>
            <person name="Antonio M."/>
            <person name="Oren A."/>
            <person name="Chaudhuri R.R."/>
            <person name="La Ragione R."/>
            <person name="Hildebrand F."/>
            <person name="Pallen M.J."/>
        </authorList>
    </citation>
    <scope>NUCLEOTIDE SEQUENCE</scope>
    <source>
        <strain evidence="6">ChiHjej13B12-24818</strain>
    </source>
</reference>
<name>A0A9D2LBK7_9MICO</name>
<dbReference type="AlphaFoldDB" id="A0A9D2LBK7"/>
<keyword evidence="4" id="KW-0472">Membrane</keyword>
<gene>
    <name evidence="6" type="ORF">H9786_03690</name>
</gene>